<dbReference type="GeneID" id="63708617"/>
<evidence type="ECO:0000313" key="8">
    <source>
        <dbReference type="Proteomes" id="UP000070168"/>
    </source>
</evidence>
<dbReference type="Pfam" id="PF00400">
    <property type="entry name" value="WD40"/>
    <property type="match status" value="5"/>
</dbReference>
<dbReference type="GO" id="GO:0000028">
    <property type="term" value="P:ribosomal small subunit assembly"/>
    <property type="evidence" value="ECO:0007669"/>
    <property type="project" value="TreeGrafter"/>
</dbReference>
<feature type="repeat" description="WD" evidence="4">
    <location>
        <begin position="462"/>
        <end position="495"/>
    </location>
</feature>
<dbReference type="Gene3D" id="2.130.10.10">
    <property type="entry name" value="YVTN repeat-like/Quinoprotein amine dehydrogenase"/>
    <property type="match status" value="4"/>
</dbReference>
<dbReference type="Pfam" id="PF04003">
    <property type="entry name" value="Utp12"/>
    <property type="match status" value="1"/>
</dbReference>
<evidence type="ECO:0000256" key="5">
    <source>
        <dbReference type="SAM" id="MobiDB-lite"/>
    </source>
</evidence>
<dbReference type="PANTHER" id="PTHR19858:SF0">
    <property type="entry name" value="PERIODIC TRYPTOPHAN PROTEIN 2 HOMOLOG"/>
    <property type="match status" value="1"/>
</dbReference>
<keyword evidence="8" id="KW-1185">Reference proteome</keyword>
<dbReference type="GO" id="GO:0005506">
    <property type="term" value="F:iron ion binding"/>
    <property type="evidence" value="ECO:0007669"/>
    <property type="project" value="InterPro"/>
</dbReference>
<dbReference type="InterPro" id="IPR007148">
    <property type="entry name" value="SSU_processome_Utp12"/>
</dbReference>
<dbReference type="Proteomes" id="UP000070168">
    <property type="component" value="Unassembled WGS sequence"/>
</dbReference>
<dbReference type="GO" id="GO:0016705">
    <property type="term" value="F:oxidoreductase activity, acting on paired donors, with incorporation or reduction of molecular oxygen"/>
    <property type="evidence" value="ECO:0007669"/>
    <property type="project" value="InterPro"/>
</dbReference>
<dbReference type="InterPro" id="IPR001680">
    <property type="entry name" value="WD40_rpt"/>
</dbReference>
<dbReference type="InterPro" id="IPR019775">
    <property type="entry name" value="WD40_repeat_CS"/>
</dbReference>
<dbReference type="InterPro" id="IPR001128">
    <property type="entry name" value="Cyt_P450"/>
</dbReference>
<keyword evidence="2 4" id="KW-0853">WD repeat</keyword>
<dbReference type="PRINTS" id="PR00320">
    <property type="entry name" value="GPROTEINBRPT"/>
</dbReference>
<evidence type="ECO:0000256" key="4">
    <source>
        <dbReference type="PROSITE-ProRule" id="PRU00221"/>
    </source>
</evidence>
<evidence type="ECO:0000256" key="3">
    <source>
        <dbReference type="ARBA" id="ARBA00022737"/>
    </source>
</evidence>
<dbReference type="GO" id="GO:0000462">
    <property type="term" value="P:maturation of SSU-rRNA from tricistronic rRNA transcript (SSU-rRNA, 5.8S rRNA, LSU-rRNA)"/>
    <property type="evidence" value="ECO:0007669"/>
    <property type="project" value="TreeGrafter"/>
</dbReference>
<dbReference type="GO" id="GO:0043386">
    <property type="term" value="P:mycotoxin biosynthetic process"/>
    <property type="evidence" value="ECO:0007669"/>
    <property type="project" value="UniProtKB-ARBA"/>
</dbReference>
<dbReference type="OrthoDB" id="3142434at2759"/>
<dbReference type="RefSeq" id="XP_040648172.1">
    <property type="nucleotide sequence ID" value="XM_040793317.1"/>
</dbReference>
<dbReference type="FunFam" id="2.130.10.10:FF:000470">
    <property type="entry name" value="Periodic tryptophan protein 2 homolog"/>
    <property type="match status" value="1"/>
</dbReference>
<dbReference type="PROSITE" id="PS50294">
    <property type="entry name" value="WD_REPEATS_REGION"/>
    <property type="match status" value="4"/>
</dbReference>
<evidence type="ECO:0000256" key="2">
    <source>
        <dbReference type="ARBA" id="ARBA00022574"/>
    </source>
</evidence>
<protein>
    <submittedName>
        <fullName evidence="7">Small-subunit processome, Utp12</fullName>
    </submittedName>
</protein>
<dbReference type="FunFam" id="2.130.10.10:FF:000219">
    <property type="entry name" value="Periodic tryptophan protein 2"/>
    <property type="match status" value="1"/>
</dbReference>
<feature type="repeat" description="WD" evidence="4">
    <location>
        <begin position="376"/>
        <end position="417"/>
    </location>
</feature>
<dbReference type="EMBL" id="LHQR01000048">
    <property type="protein sequence ID" value="KXG49636.1"/>
    <property type="molecule type" value="Genomic_DNA"/>
</dbReference>
<keyword evidence="3" id="KW-0677">Repeat</keyword>
<evidence type="ECO:0000256" key="1">
    <source>
        <dbReference type="ARBA" id="ARBA00010226"/>
    </source>
</evidence>
<proteinExistence type="inferred from homology"/>
<feature type="domain" description="Small-subunit processome Utp12" evidence="6">
    <location>
        <begin position="751"/>
        <end position="856"/>
    </location>
</feature>
<dbReference type="GO" id="GO:0032040">
    <property type="term" value="C:small-subunit processome"/>
    <property type="evidence" value="ECO:0007669"/>
    <property type="project" value="TreeGrafter"/>
</dbReference>
<gene>
    <name evidence="7" type="ORF">PGRI_056040</name>
</gene>
<dbReference type="InterPro" id="IPR036322">
    <property type="entry name" value="WD40_repeat_dom_sf"/>
</dbReference>
<dbReference type="InterPro" id="IPR036396">
    <property type="entry name" value="Cyt_P450_sf"/>
</dbReference>
<dbReference type="InterPro" id="IPR027145">
    <property type="entry name" value="PWP2"/>
</dbReference>
<dbReference type="CDD" id="cd11041">
    <property type="entry name" value="CYP503A1-like"/>
    <property type="match status" value="1"/>
</dbReference>
<comment type="caution">
    <text evidence="7">The sequence shown here is derived from an EMBL/GenBank/DDBJ whole genome shotgun (WGS) entry which is preliminary data.</text>
</comment>
<feature type="repeat" description="WD" evidence="4">
    <location>
        <begin position="511"/>
        <end position="538"/>
    </location>
</feature>
<evidence type="ECO:0000313" key="7">
    <source>
        <dbReference type="EMBL" id="KXG49636.1"/>
    </source>
</evidence>
<dbReference type="SMART" id="SM00320">
    <property type="entry name" value="WD40"/>
    <property type="match status" value="13"/>
</dbReference>
<dbReference type="InterPro" id="IPR020472">
    <property type="entry name" value="WD40_PAC1"/>
</dbReference>
<dbReference type="SUPFAM" id="SSF48264">
    <property type="entry name" value="Cytochrome P450"/>
    <property type="match status" value="1"/>
</dbReference>
<feature type="repeat" description="WD" evidence="4">
    <location>
        <begin position="147"/>
        <end position="181"/>
    </location>
</feature>
<dbReference type="SUPFAM" id="SSF50978">
    <property type="entry name" value="WD40 repeat-like"/>
    <property type="match status" value="3"/>
</dbReference>
<dbReference type="Gene3D" id="1.10.630.10">
    <property type="entry name" value="Cytochrome P450"/>
    <property type="match status" value="1"/>
</dbReference>
<name>A0A135LKX8_PENPA</name>
<organism evidence="7 8">
    <name type="scientific">Penicillium patulum</name>
    <name type="common">Penicillium griseofulvum</name>
    <dbReference type="NCBI Taxonomy" id="5078"/>
    <lineage>
        <taxon>Eukaryota</taxon>
        <taxon>Fungi</taxon>
        <taxon>Dikarya</taxon>
        <taxon>Ascomycota</taxon>
        <taxon>Pezizomycotina</taxon>
        <taxon>Eurotiomycetes</taxon>
        <taxon>Eurotiomycetidae</taxon>
        <taxon>Eurotiales</taxon>
        <taxon>Aspergillaceae</taxon>
        <taxon>Penicillium</taxon>
    </lineage>
</organism>
<dbReference type="PROSITE" id="PS00678">
    <property type="entry name" value="WD_REPEATS_1"/>
    <property type="match status" value="2"/>
</dbReference>
<feature type="region of interest" description="Disordered" evidence="5">
    <location>
        <begin position="640"/>
        <end position="666"/>
    </location>
</feature>
<dbReference type="GO" id="GO:0034388">
    <property type="term" value="C:Pwp2p-containing subcomplex of 90S preribosome"/>
    <property type="evidence" value="ECO:0007669"/>
    <property type="project" value="TreeGrafter"/>
</dbReference>
<dbReference type="PANTHER" id="PTHR19858">
    <property type="entry name" value="WD40 REPEAT PROTEIN"/>
    <property type="match status" value="1"/>
</dbReference>
<reference evidence="7 8" key="1">
    <citation type="journal article" date="2016" name="BMC Genomics">
        <title>Genome sequencing and secondary metabolism of the postharvest pathogen Penicillium griseofulvum.</title>
        <authorList>
            <person name="Banani H."/>
            <person name="Marcet-Houben M."/>
            <person name="Ballester A.R."/>
            <person name="Abbruscato P."/>
            <person name="Gonzalez-Candelas L."/>
            <person name="Gabaldon T."/>
            <person name="Spadaro D."/>
        </authorList>
    </citation>
    <scope>NUCLEOTIDE SEQUENCE [LARGE SCALE GENOMIC DNA]</scope>
    <source>
        <strain evidence="7 8">PG3</strain>
    </source>
</reference>
<feature type="repeat" description="WD" evidence="4">
    <location>
        <begin position="191"/>
        <end position="232"/>
    </location>
</feature>
<sequence>MKTDFKFSNLLGTVYRKGNLLFTPDGTCLLSPVGNRVSVFDLVQNTSYTLPFSHRTNIDRLDLSPKGNLLLTVDENGRAILTNFHRRIAIHHFSFKGRVSALKFSPSGRHFAVGVGRRLQIWQTPSTPGTETNGEIEFAPFVLHRDLAAHFDNIESVEWSSDSRFLLTAAKDLTARVWSMDPEEGFEPTTLAGHRQGVVAAYFNATQEVIYTVSQDGALFRWEYVTKKDEETMEDISDARWRIVKKDFFMQNDAKVNCAAFHAPTNLLVVGFSNGLFGLYDLPEFNMIHQLSVSQSNIDVVTINKSGEWLAFGSSKHGQLLVWEWQSESYILKQQGHLDSMNALAYSPDGQRIVTAADDGKIKVWDVKSGFCIVTFTEHTSGVTACQFAKKGNVLFTASLDGSVRAWDLIRYRNFRTFTAPSRQSFSSLAVDPSGEVICAGSPDSFDIHVWSVQTGQLLDQLSGHEGPVSSLAFAADGNHLVSGSWDHTVRIWSIFGRSQTSEPLQLMSDILSVAFRPDGQQVAASTLDGQLSFWSVEDAVQQGGVDGRRDVSGGRRVSERRTAANAAGTKSFNRITYSADGSCILAGGNSKYICLYDVGTGSLIKKFTVSVNTSIDGTQEILNSRDMTEAGPRALIDETGEASDHDDRVDSTLPGARRGDAGARTTRPEVRVTSVDFAPTGRSFCAASTEGLLVYSLDTDFIFDPYDLDITITPSSILATLDAAKEAATSNTVDEENTFLKALIMAFRLNEQKLLRVVYEAIPPSDIPHVVRSVPSVYLPRLLRFVAHAAEETPHLEFNLMWIESLFSSHGRYFKDNTGTFATELRAVQRAVDDIRENLKRLTEKNLYDLNYLLSKPILGDKKTSSALLAMETEDAEVDDQMVDADDGEASSLKHIPTVRYSAYLPDFINRLIYYPKAASMISEGYKKYKDSPFRLLTSDGEVIVLPVKYQDELRHLPPSKLSSLHAQYENALGQYTNIIIDTLLPALTVRKKLTPNLAQVVPGVIDELRAAFDATLPGCEDTWIRINPGELFTRLIALSTSRMMAGDILRENEEWLNVASNYAVNVGITILLLRPVPKYLRPLVAPFLPSVRKMKKQLRFAKNLFIPMIHERRLAQQAKDPNYTKPNDFLQWMMDLSDEKNENLGPDTLAHHMLLLVTLAVTHTSTMALCHCLYDLVTRPEYLAPLREEMSRTLPDGWYKATQGALKEQSRLDSFLRESQRFAPPGELNFHRIVKEPITLHDGLVLPVETHICFAAGPISKDDAFLKNPIAFDGFRWCHNPQDRFVLTPGLAGPGMLNGAGEKPISSAHFVSITNSNMHFGFGLQACPGRFFAANTLKAILSRLILDYEFKFVKDLGGKRPANLVVGEHILPSMSTEMLFRKRPMEL</sequence>
<feature type="repeat" description="WD" evidence="4">
    <location>
        <begin position="334"/>
        <end position="375"/>
    </location>
</feature>
<evidence type="ECO:0000259" key="6">
    <source>
        <dbReference type="Pfam" id="PF04003"/>
    </source>
</evidence>
<accession>A0A135LKX8</accession>
<dbReference type="CDD" id="cd00200">
    <property type="entry name" value="WD40"/>
    <property type="match status" value="1"/>
</dbReference>
<dbReference type="STRING" id="5078.A0A135LKX8"/>
<dbReference type="PROSITE" id="PS50082">
    <property type="entry name" value="WD_REPEATS_2"/>
    <property type="match status" value="6"/>
</dbReference>
<dbReference type="InterPro" id="IPR015943">
    <property type="entry name" value="WD40/YVTN_repeat-like_dom_sf"/>
</dbReference>
<dbReference type="Pfam" id="PF00067">
    <property type="entry name" value="p450"/>
    <property type="match status" value="1"/>
</dbReference>
<comment type="similarity">
    <text evidence="1">Belongs to the WD repeat PWP2 family.</text>
</comment>
<dbReference type="FunFam" id="2.130.10.10:FF:001680">
    <property type="entry name" value="Small nucleolar ribonucleoprotein complex subunit (Pwp2), putative"/>
    <property type="match status" value="1"/>
</dbReference>
<dbReference type="GO" id="GO:0020037">
    <property type="term" value="F:heme binding"/>
    <property type="evidence" value="ECO:0007669"/>
    <property type="project" value="InterPro"/>
</dbReference>
<dbReference type="GO" id="GO:0004497">
    <property type="term" value="F:monooxygenase activity"/>
    <property type="evidence" value="ECO:0007669"/>
    <property type="project" value="InterPro"/>
</dbReference>